<evidence type="ECO:0000313" key="3">
    <source>
        <dbReference type="Proteomes" id="UP001597183"/>
    </source>
</evidence>
<organism evidence="2 3">
    <name type="scientific">Actinoplanes sichuanensis</name>
    <dbReference type="NCBI Taxonomy" id="512349"/>
    <lineage>
        <taxon>Bacteria</taxon>
        <taxon>Bacillati</taxon>
        <taxon>Actinomycetota</taxon>
        <taxon>Actinomycetes</taxon>
        <taxon>Micromonosporales</taxon>
        <taxon>Micromonosporaceae</taxon>
        <taxon>Actinoplanes</taxon>
    </lineage>
</organism>
<dbReference type="EMBL" id="JBHTMK010000016">
    <property type="protein sequence ID" value="MFD1366177.1"/>
    <property type="molecule type" value="Genomic_DNA"/>
</dbReference>
<protein>
    <submittedName>
        <fullName evidence="2">Uncharacterized protein</fullName>
    </submittedName>
</protein>
<feature type="compositionally biased region" description="Low complexity" evidence="1">
    <location>
        <begin position="1"/>
        <end position="59"/>
    </location>
</feature>
<comment type="caution">
    <text evidence="2">The sequence shown here is derived from an EMBL/GenBank/DDBJ whole genome shotgun (WGS) entry which is preliminary data.</text>
</comment>
<feature type="compositionally biased region" description="Low complexity" evidence="1">
    <location>
        <begin position="234"/>
        <end position="243"/>
    </location>
</feature>
<evidence type="ECO:0000256" key="1">
    <source>
        <dbReference type="SAM" id="MobiDB-lite"/>
    </source>
</evidence>
<name>A0ABW4A7N7_9ACTN</name>
<dbReference type="Proteomes" id="UP001597183">
    <property type="component" value="Unassembled WGS sequence"/>
</dbReference>
<accession>A0ABW4A7N7</accession>
<evidence type="ECO:0000313" key="2">
    <source>
        <dbReference type="EMBL" id="MFD1366177.1"/>
    </source>
</evidence>
<gene>
    <name evidence="2" type="ORF">ACFQ5G_12555</name>
</gene>
<reference evidence="3" key="1">
    <citation type="journal article" date="2019" name="Int. J. Syst. Evol. Microbiol.">
        <title>The Global Catalogue of Microorganisms (GCM) 10K type strain sequencing project: providing services to taxonomists for standard genome sequencing and annotation.</title>
        <authorList>
            <consortium name="The Broad Institute Genomics Platform"/>
            <consortium name="The Broad Institute Genome Sequencing Center for Infectious Disease"/>
            <person name="Wu L."/>
            <person name="Ma J."/>
        </authorList>
    </citation>
    <scope>NUCLEOTIDE SEQUENCE [LARGE SCALE GENOMIC DNA]</scope>
    <source>
        <strain evidence="3">CCM 7526</strain>
    </source>
</reference>
<feature type="region of interest" description="Disordered" evidence="1">
    <location>
        <begin position="1"/>
        <end position="89"/>
    </location>
</feature>
<keyword evidence="3" id="KW-1185">Reference proteome</keyword>
<feature type="compositionally biased region" description="Pro residues" evidence="1">
    <location>
        <begin position="218"/>
        <end position="233"/>
    </location>
</feature>
<feature type="compositionally biased region" description="Low complexity" evidence="1">
    <location>
        <begin position="281"/>
        <end position="293"/>
    </location>
</feature>
<feature type="compositionally biased region" description="Pro residues" evidence="1">
    <location>
        <begin position="270"/>
        <end position="280"/>
    </location>
</feature>
<dbReference type="RefSeq" id="WP_317786541.1">
    <property type="nucleotide sequence ID" value="NZ_AP028461.1"/>
</dbReference>
<sequence>MQPQYPGQPAMPQYPQQPQQGYPAQPAYPQQPQFPVQPAYPPHGYGQPQYAPQQYQQPVPAQPLPSVGLDDYWQQPSSAGGPSLKFKDAQGNPQIGKAYEGFIARTITDGDIRPQTDRNGQVQTYRDGRPKAVMVVPLIMQPSQEFPDGQAGWWVKGQSRDELARAMAEAGAPAGAPESGAWVRITLVSVRPIPNMSPAFQYRVEYRRPAPTVDGPAPGLPIPTPPVPAPAPVYAPQQQAAPVMSTASGQPIVHQQPVPPAPPAQQQQQPPAPQPVPAQAPAPAAAPAAGPAGFSPEQQALFAHLTGQSAG</sequence>
<proteinExistence type="predicted"/>
<feature type="region of interest" description="Disordered" evidence="1">
    <location>
        <begin position="215"/>
        <end position="311"/>
    </location>
</feature>